<name>A0A381IN67_AMIAI</name>
<reference evidence="1 2" key="1">
    <citation type="submission" date="2018-06" db="EMBL/GenBank/DDBJ databases">
        <authorList>
            <consortium name="Pathogen Informatics"/>
            <person name="Doyle S."/>
        </authorList>
    </citation>
    <scope>NUCLEOTIDE SEQUENCE [LARGE SCALE GENOMIC DNA]</scope>
    <source>
        <strain evidence="1 2">NCTC10684</strain>
    </source>
</reference>
<sequence length="801" mass="86864">MPSARERIERQKASPSLLRLHRALSRLVSTVTMMNTGAHPDDEQSGLLAWFRLGLGMRVIVACSTRGEGGQNSLGPERLGVLGMMRTREMEEAARELDADVVWLGHGPDDEVHDFGFSKDGDQTFTRWGEMRTVERLVRAYRCERPDIVIPTFLDVPGQHGHHRAMTRAAEKAIRLAADPQAFPEHFKEGMSPWQVAKYYLPAWSGGGDTYDDEVPPPDATVVVNAPGREPATGAEYDRIGEWSRYYHASQGMGHWPDVAETRWPLHLLLAANGTKAETSVLDALPATLADLTASRDLSYEAAQALKAAGLAVDKAIAAFPHADAIIAALTEAATQLAAARNNASPDFLERHRHRLDRKAREIDAALIEAAGLFDRATLSPSTVAPGGTAELTVDLAPAGDDRSVEVEAVLPNGVTAKAETITGRRRSLKIVATVDAAYTKLYPPSWTALGGNGDAHVVISAKFGDHTARATYDLEEPFAVLPASSVVMEPEALIVPLDGTRREWPVKPVVAGKDAPVSLNMEGGWSLAQAEGGQVIRAPETRVAGLTTITPLVGSRPALRLTPIAYSHIGRVTHRQPEALRVLTLDLKLPQGAVVGYVGAGADRVGLWLSRIGLDVTELDAKALAGDLSRYTTIVVGIFAFGIRKDLAASTEKLHRFVENGGHLVTLYHRPTDGWDPLATPPRKLEIGSPSLRWRVTDPTAEVTVLVPDHVLLRGPNVIGPQDWSGWNKERGLYFAARWDEAYQPLLAMHDANEQPLMGALVSAQIGKGRHTHTSLVLHHQMDKLVAGAFRLMANLVQPA</sequence>
<dbReference type="RefSeq" id="WP_115734633.1">
    <property type="nucleotide sequence ID" value="NZ_BAAAVY010000037.1"/>
</dbReference>
<dbReference type="InterPro" id="IPR029062">
    <property type="entry name" value="Class_I_gatase-like"/>
</dbReference>
<protein>
    <submittedName>
        <fullName evidence="1">Uncharacterized proteins, LmbE homologs</fullName>
    </submittedName>
</protein>
<dbReference type="InterPro" id="IPR024078">
    <property type="entry name" value="LmbE-like_dom_sf"/>
</dbReference>
<organism evidence="1 2">
    <name type="scientific">Aminobacter aminovorans</name>
    <name type="common">Chelatobacter heintzii</name>
    <dbReference type="NCBI Taxonomy" id="83263"/>
    <lineage>
        <taxon>Bacteria</taxon>
        <taxon>Pseudomonadati</taxon>
        <taxon>Pseudomonadota</taxon>
        <taxon>Alphaproteobacteria</taxon>
        <taxon>Hyphomicrobiales</taxon>
        <taxon>Phyllobacteriaceae</taxon>
        <taxon>Aminobacter</taxon>
    </lineage>
</organism>
<accession>A0A381IN67</accession>
<dbReference type="Proteomes" id="UP000254701">
    <property type="component" value="Unassembled WGS sequence"/>
</dbReference>
<dbReference type="EMBL" id="UFSM01000004">
    <property type="protein sequence ID" value="SUY29401.1"/>
    <property type="molecule type" value="Genomic_DNA"/>
</dbReference>
<dbReference type="AlphaFoldDB" id="A0A381IN67"/>
<dbReference type="Pfam" id="PF02585">
    <property type="entry name" value="PIG-L"/>
    <property type="match status" value="1"/>
</dbReference>
<proteinExistence type="predicted"/>
<evidence type="ECO:0000313" key="1">
    <source>
        <dbReference type="EMBL" id="SUY29401.1"/>
    </source>
</evidence>
<dbReference type="InterPro" id="IPR003737">
    <property type="entry name" value="GlcNAc_PI_deacetylase-related"/>
</dbReference>
<dbReference type="SUPFAM" id="SSF52317">
    <property type="entry name" value="Class I glutamine amidotransferase-like"/>
    <property type="match status" value="1"/>
</dbReference>
<evidence type="ECO:0000313" key="2">
    <source>
        <dbReference type="Proteomes" id="UP000254701"/>
    </source>
</evidence>
<dbReference type="OrthoDB" id="9759749at2"/>
<dbReference type="SUPFAM" id="SSF102588">
    <property type="entry name" value="LmbE-like"/>
    <property type="match status" value="1"/>
</dbReference>
<dbReference type="Gene3D" id="3.40.50.10320">
    <property type="entry name" value="LmbE-like"/>
    <property type="match status" value="1"/>
</dbReference>
<gene>
    <name evidence="1" type="ORF">NCTC10684_05634</name>
</gene>